<dbReference type="AlphaFoldDB" id="A0A9X0R4G8"/>
<dbReference type="Pfam" id="PF21135">
    <property type="entry name" value="DRL_cat"/>
    <property type="match status" value="1"/>
</dbReference>
<comment type="caution">
    <text evidence="3">The sequence shown here is derived from an EMBL/GenBank/DDBJ whole genome shotgun (WGS) entry which is preliminary data.</text>
</comment>
<dbReference type="CDD" id="cd11616">
    <property type="entry name" value="SAF_DH_OX_like"/>
    <property type="match status" value="1"/>
</dbReference>
<name>A0A9X0R4G8_9PROT</name>
<gene>
    <name evidence="3" type="ORF">H7965_25810</name>
</gene>
<dbReference type="Gene3D" id="3.40.50.720">
    <property type="entry name" value="NAD(P)-binding Rossmann-like Domain"/>
    <property type="match status" value="1"/>
</dbReference>
<organism evidence="3 4">
    <name type="scientific">Siccirubricoccus deserti</name>
    <dbReference type="NCBI Taxonomy" id="2013562"/>
    <lineage>
        <taxon>Bacteria</taxon>
        <taxon>Pseudomonadati</taxon>
        <taxon>Pseudomonadota</taxon>
        <taxon>Alphaproteobacteria</taxon>
        <taxon>Acetobacterales</taxon>
        <taxon>Roseomonadaceae</taxon>
        <taxon>Siccirubricoccus</taxon>
    </lineage>
</organism>
<dbReference type="RefSeq" id="WP_186773427.1">
    <property type="nucleotide sequence ID" value="NZ_JACOMF010000071.1"/>
</dbReference>
<feature type="domain" description="Aspartate/homoserine dehydrogenase NAD-binding" evidence="1">
    <location>
        <begin position="24"/>
        <end position="134"/>
    </location>
</feature>
<dbReference type="InterPro" id="IPR036291">
    <property type="entry name" value="NAD(P)-bd_dom_sf"/>
</dbReference>
<dbReference type="SUPFAM" id="SSF51735">
    <property type="entry name" value="NAD(P)-binding Rossmann-fold domains"/>
    <property type="match status" value="1"/>
</dbReference>
<dbReference type="GO" id="GO:0050661">
    <property type="term" value="F:NADP binding"/>
    <property type="evidence" value="ECO:0007669"/>
    <property type="project" value="InterPro"/>
</dbReference>
<dbReference type="PANTHER" id="PTHR37850:SF1">
    <property type="entry name" value="SAF DOMAIN PROTEIN"/>
    <property type="match status" value="1"/>
</dbReference>
<keyword evidence="4" id="KW-1185">Reference proteome</keyword>
<reference evidence="3" key="1">
    <citation type="submission" date="2020-08" db="EMBL/GenBank/DDBJ databases">
        <authorList>
            <person name="Hu Y."/>
            <person name="Nguyen S.V."/>
            <person name="Li F."/>
            <person name="Fanning S."/>
        </authorList>
    </citation>
    <scope>NUCLEOTIDE SEQUENCE</scope>
    <source>
        <strain evidence="3">SYSU D8009</strain>
    </source>
</reference>
<protein>
    <submittedName>
        <fullName evidence="3">NAD(P)-dependent oxidoreductase</fullName>
    </submittedName>
</protein>
<evidence type="ECO:0000259" key="2">
    <source>
        <dbReference type="Pfam" id="PF21135"/>
    </source>
</evidence>
<sequence length="446" mass="47001">MIIVDTALARCEAEGRPIRVGVVGAGFQGAAIVRQITTSTPGMQVAAVANRHIDKAIDAFKALGIDPVVREGRGAIEAAISCGQSVATEDATALATADGIDVVVEVTGSVNYAAEVVLAAISAGKHVVQMNAELDGTVGPILKRKADAAGVIYSFSDGDQPGVQMNLYRFVRGLGVRPVLCGNIKGLHDPYRNPTTQKPFAERWGQKPAMVASFADGTKISYEQAIVANGTGFKVARRGMIGPDFSGGDPYAPLRPLEETVAAFTDHLIADGPGLVDYVVGARPGPGVFVLGTHDDPRQRHFLNLYKLGSGPYFCFHTPYHLCHFEVPISIARAALFGDAVLAPRGGPEVGVIAVAKTDLVPGDIISEFGGYHAYGVAENSEIISRDRLLPLGIALGCRIARRVAKNSVLTFADIEIPAGRTIDALYAEQEAHFPIGTPAQARVSV</sequence>
<dbReference type="PANTHER" id="PTHR37850">
    <property type="entry name" value="STRU PROTEIN"/>
    <property type="match status" value="1"/>
</dbReference>
<evidence type="ECO:0000313" key="3">
    <source>
        <dbReference type="EMBL" id="MBC4018683.1"/>
    </source>
</evidence>
<dbReference type="EMBL" id="JACOMF010000071">
    <property type="protein sequence ID" value="MBC4018683.1"/>
    <property type="molecule type" value="Genomic_DNA"/>
</dbReference>
<proteinExistence type="predicted"/>
<dbReference type="Pfam" id="PF03447">
    <property type="entry name" value="NAD_binding_3"/>
    <property type="match status" value="1"/>
</dbReference>
<dbReference type="GO" id="GO:0016491">
    <property type="term" value="F:oxidoreductase activity"/>
    <property type="evidence" value="ECO:0007669"/>
    <property type="project" value="InterPro"/>
</dbReference>
<dbReference type="InterPro" id="IPR048423">
    <property type="entry name" value="DRL_cat"/>
</dbReference>
<accession>A0A9X0R4G8</accession>
<dbReference type="InterPro" id="IPR005106">
    <property type="entry name" value="Asp/hSer_DH_NAD-bd"/>
</dbReference>
<evidence type="ECO:0000259" key="1">
    <source>
        <dbReference type="Pfam" id="PF03447"/>
    </source>
</evidence>
<evidence type="ECO:0000313" key="4">
    <source>
        <dbReference type="Proteomes" id="UP000600101"/>
    </source>
</evidence>
<feature type="domain" description="Oxidoreductase DRL-like catalytic" evidence="2">
    <location>
        <begin position="158"/>
        <end position="327"/>
    </location>
</feature>
<dbReference type="Proteomes" id="UP000600101">
    <property type="component" value="Unassembled WGS sequence"/>
</dbReference>